<dbReference type="GO" id="GO:0016705">
    <property type="term" value="F:oxidoreductase activity, acting on paired donors, with incorporation or reduction of molecular oxygen"/>
    <property type="evidence" value="ECO:0007669"/>
    <property type="project" value="InterPro"/>
</dbReference>
<dbReference type="InterPro" id="IPR011251">
    <property type="entry name" value="Luciferase-like_dom"/>
</dbReference>
<evidence type="ECO:0000256" key="2">
    <source>
        <dbReference type="ARBA" id="ARBA00022643"/>
    </source>
</evidence>
<dbReference type="OrthoDB" id="5561043at2759"/>
<evidence type="ECO:0000313" key="8">
    <source>
        <dbReference type="Proteomes" id="UP000094112"/>
    </source>
</evidence>
<keyword evidence="4" id="KW-0503">Monooxygenase</keyword>
<dbReference type="PANTHER" id="PTHR30011">
    <property type="entry name" value="ALKANESULFONATE MONOOXYGENASE-RELATED"/>
    <property type="match status" value="1"/>
</dbReference>
<dbReference type="RefSeq" id="XP_019039410.1">
    <property type="nucleotide sequence ID" value="XM_019186360.1"/>
</dbReference>
<evidence type="ECO:0000259" key="6">
    <source>
        <dbReference type="Pfam" id="PF00296"/>
    </source>
</evidence>
<comment type="similarity">
    <text evidence="5">Belongs to the NtaA/SnaA/DszA monooxygenase family.</text>
</comment>
<dbReference type="InterPro" id="IPR036661">
    <property type="entry name" value="Luciferase-like_sf"/>
</dbReference>
<feature type="domain" description="Luciferase-like" evidence="6">
    <location>
        <begin position="42"/>
        <end position="403"/>
    </location>
</feature>
<dbReference type="GO" id="GO:0004497">
    <property type="term" value="F:monooxygenase activity"/>
    <property type="evidence" value="ECO:0007669"/>
    <property type="project" value="UniProtKB-KW"/>
</dbReference>
<evidence type="ECO:0000256" key="3">
    <source>
        <dbReference type="ARBA" id="ARBA00023002"/>
    </source>
</evidence>
<reference evidence="7 8" key="1">
    <citation type="journal article" date="2016" name="Proc. Natl. Acad. Sci. U.S.A.">
        <title>Comparative genomics of biotechnologically important yeasts.</title>
        <authorList>
            <person name="Riley R."/>
            <person name="Haridas S."/>
            <person name="Wolfe K.H."/>
            <person name="Lopes M.R."/>
            <person name="Hittinger C.T."/>
            <person name="Goeker M."/>
            <person name="Salamov A.A."/>
            <person name="Wisecaver J.H."/>
            <person name="Long T.M."/>
            <person name="Calvey C.H."/>
            <person name="Aerts A.L."/>
            <person name="Barry K.W."/>
            <person name="Choi C."/>
            <person name="Clum A."/>
            <person name="Coughlan A.Y."/>
            <person name="Deshpande S."/>
            <person name="Douglass A.P."/>
            <person name="Hanson S.J."/>
            <person name="Klenk H.-P."/>
            <person name="LaButti K.M."/>
            <person name="Lapidus A."/>
            <person name="Lindquist E.A."/>
            <person name="Lipzen A.M."/>
            <person name="Meier-Kolthoff J.P."/>
            <person name="Ohm R.A."/>
            <person name="Otillar R.P."/>
            <person name="Pangilinan J.L."/>
            <person name="Peng Y."/>
            <person name="Rokas A."/>
            <person name="Rosa C.A."/>
            <person name="Scheuner C."/>
            <person name="Sibirny A.A."/>
            <person name="Slot J.C."/>
            <person name="Stielow J.B."/>
            <person name="Sun H."/>
            <person name="Kurtzman C.P."/>
            <person name="Blackwell M."/>
            <person name="Grigoriev I.V."/>
            <person name="Jeffries T.W."/>
        </authorList>
    </citation>
    <scope>NUCLEOTIDE SEQUENCE [LARGE SCALE GENOMIC DNA]</scope>
    <source>
        <strain evidence="8">ATCC 58044 / CBS 1984 / NCYC 433 / NRRL Y-366-8</strain>
    </source>
</reference>
<dbReference type="Pfam" id="PF00296">
    <property type="entry name" value="Bac_luciferase"/>
    <property type="match status" value="1"/>
</dbReference>
<dbReference type="AlphaFoldDB" id="A0A1E3P4D1"/>
<keyword evidence="3" id="KW-0560">Oxidoreductase</keyword>
<keyword evidence="8" id="KW-1185">Reference proteome</keyword>
<name>A0A1E3P4D1_WICAA</name>
<organism evidence="7 8">
    <name type="scientific">Wickerhamomyces anomalus (strain ATCC 58044 / CBS 1984 / NCYC 433 / NRRL Y-366-8)</name>
    <name type="common">Yeast</name>
    <name type="synonym">Hansenula anomala</name>
    <dbReference type="NCBI Taxonomy" id="683960"/>
    <lineage>
        <taxon>Eukaryota</taxon>
        <taxon>Fungi</taxon>
        <taxon>Dikarya</taxon>
        <taxon>Ascomycota</taxon>
        <taxon>Saccharomycotina</taxon>
        <taxon>Saccharomycetes</taxon>
        <taxon>Phaffomycetales</taxon>
        <taxon>Wickerhamomycetaceae</taxon>
        <taxon>Wickerhamomyces</taxon>
    </lineage>
</organism>
<dbReference type="InterPro" id="IPR016215">
    <property type="entry name" value="NTA_MOA"/>
</dbReference>
<protein>
    <recommendedName>
        <fullName evidence="6">Luciferase-like domain-containing protein</fullName>
    </recommendedName>
</protein>
<dbReference type="SUPFAM" id="SSF51679">
    <property type="entry name" value="Bacterial luciferase-like"/>
    <property type="match status" value="1"/>
</dbReference>
<dbReference type="NCBIfam" id="TIGR03860">
    <property type="entry name" value="FMN_nitrolo"/>
    <property type="match status" value="1"/>
</dbReference>
<dbReference type="GeneID" id="30203606"/>
<dbReference type="EMBL" id="KV454210">
    <property type="protein sequence ID" value="ODQ60203.1"/>
    <property type="molecule type" value="Genomic_DNA"/>
</dbReference>
<proteinExistence type="inferred from homology"/>
<dbReference type="Gene3D" id="3.20.20.30">
    <property type="entry name" value="Luciferase-like domain"/>
    <property type="match status" value="1"/>
</dbReference>
<gene>
    <name evidence="7" type="ORF">WICANDRAFT_92376</name>
</gene>
<evidence type="ECO:0000256" key="1">
    <source>
        <dbReference type="ARBA" id="ARBA00022630"/>
    </source>
</evidence>
<dbReference type="STRING" id="683960.A0A1E3P4D1"/>
<sequence>MTTNTNKRVKLSSQPKKWVINAFLMNTPGLQNTGLWAHPDNQISKYNTIKFWQDLAVKLEDAKFSGIFIADVLGPYDVYKGPDNLTPALVGAAQLPTNDPQLIVPAMAAVTNSIGFGITVSTTYEHPYDLARRFSTLDHLTEGRVAWNIVTSYLRSAARAHGLPDQIDKTIRYERADEYLDVVYKLWEGSWKDDAVVKDKVQNIYADPSKVRYIHHEGKHYKVDGVHLAEPSKQRTPVLFQAGLSPGGKEFASKHAEAIFITGSFPEKVKANVQEIRSKAESKGRDPNSIKFVLGITVVVDETDEAALAKYESYKKYANPEGALALFGGWFGLDFSKAPDNVDLKTLEGPIGDFIRMTRPEKTLTKQEFSLDSSLGGVYPKVIGSATTVADKLQKWIEDTGVDGFNFNYIIAPDTFEDLIKYLIPELRKRGYVDDEYFSPGGTFRENLSRVKGKNHLDEDHYGHSFKWT</sequence>
<keyword evidence="2" id="KW-0288">FMN</keyword>
<evidence type="ECO:0000256" key="4">
    <source>
        <dbReference type="ARBA" id="ARBA00023033"/>
    </source>
</evidence>
<keyword evidence="1" id="KW-0285">Flavoprotein</keyword>
<evidence type="ECO:0000256" key="5">
    <source>
        <dbReference type="ARBA" id="ARBA00033748"/>
    </source>
</evidence>
<accession>A0A1E3P4D1</accession>
<dbReference type="InterPro" id="IPR051260">
    <property type="entry name" value="Diverse_substr_monoxygenases"/>
</dbReference>
<dbReference type="PIRSF" id="PIRSF000337">
    <property type="entry name" value="NTA_MOA"/>
    <property type="match status" value="1"/>
</dbReference>
<evidence type="ECO:0000313" key="7">
    <source>
        <dbReference type="EMBL" id="ODQ60203.1"/>
    </source>
</evidence>
<dbReference type="Proteomes" id="UP000094112">
    <property type="component" value="Unassembled WGS sequence"/>
</dbReference>
<dbReference type="PANTHER" id="PTHR30011:SF16">
    <property type="entry name" value="C2H2 FINGER DOMAIN TRANSCRIPTION FACTOR (EUROFUNG)-RELATED"/>
    <property type="match status" value="1"/>
</dbReference>